<organism evidence="3 4">
    <name type="scientific">Pseudomarimonas salicorniae</name>
    <dbReference type="NCBI Taxonomy" id="2933270"/>
    <lineage>
        <taxon>Bacteria</taxon>
        <taxon>Pseudomonadati</taxon>
        <taxon>Pseudomonadota</taxon>
        <taxon>Gammaproteobacteria</taxon>
        <taxon>Lysobacterales</taxon>
        <taxon>Lysobacteraceae</taxon>
        <taxon>Pseudomarimonas</taxon>
    </lineage>
</organism>
<comment type="similarity">
    <text evidence="1">Belongs to the AHA1 family.</text>
</comment>
<keyword evidence="4" id="KW-1185">Reference proteome</keyword>
<dbReference type="Pfam" id="PF08327">
    <property type="entry name" value="AHSA1"/>
    <property type="match status" value="1"/>
</dbReference>
<evidence type="ECO:0000256" key="1">
    <source>
        <dbReference type="ARBA" id="ARBA00006817"/>
    </source>
</evidence>
<evidence type="ECO:0000259" key="2">
    <source>
        <dbReference type="Pfam" id="PF08327"/>
    </source>
</evidence>
<accession>A0ABT0GIM7</accession>
<name>A0ABT0GIM7_9GAMM</name>
<evidence type="ECO:0000313" key="4">
    <source>
        <dbReference type="Proteomes" id="UP001431449"/>
    </source>
</evidence>
<dbReference type="Proteomes" id="UP001431449">
    <property type="component" value="Unassembled WGS sequence"/>
</dbReference>
<evidence type="ECO:0000313" key="3">
    <source>
        <dbReference type="EMBL" id="MCK7594391.1"/>
    </source>
</evidence>
<dbReference type="Gene3D" id="3.30.530.20">
    <property type="match status" value="1"/>
</dbReference>
<dbReference type="EMBL" id="JALNMH010000009">
    <property type="protein sequence ID" value="MCK7594391.1"/>
    <property type="molecule type" value="Genomic_DNA"/>
</dbReference>
<dbReference type="CDD" id="cd07814">
    <property type="entry name" value="SRPBCC_CalC_Aha1-like"/>
    <property type="match status" value="1"/>
</dbReference>
<feature type="domain" description="Activator of Hsp90 ATPase homologue 1/2-like C-terminal" evidence="2">
    <location>
        <begin position="91"/>
        <end position="204"/>
    </location>
</feature>
<dbReference type="InterPro" id="IPR023393">
    <property type="entry name" value="START-like_dom_sf"/>
</dbReference>
<proteinExistence type="inferred from homology"/>
<dbReference type="SUPFAM" id="SSF55961">
    <property type="entry name" value="Bet v1-like"/>
    <property type="match status" value="1"/>
</dbReference>
<protein>
    <submittedName>
        <fullName evidence="3">SRPBCC domain-containing protein</fullName>
    </submittedName>
</protein>
<comment type="caution">
    <text evidence="3">The sequence shown here is derived from an EMBL/GenBank/DDBJ whole genome shotgun (WGS) entry which is preliminary data.</text>
</comment>
<dbReference type="InterPro" id="IPR013538">
    <property type="entry name" value="ASHA1/2-like_C"/>
</dbReference>
<gene>
    <name evidence="3" type="ORF">M0G41_12005</name>
</gene>
<sequence length="205" mass="22490">MKITLKAEQAYDEASAQRETGKSLGEWFGVLDAAGGPAKGRRELGQLLLVTHKLPPWWASTILGLYEAAHGQMERDGRLKGYSICSTKSVKATPAECYAMFETAEQLDRWLGPKHELSLEEGGLLRNGDGNRATFRKINPGKSIRMLWQQPGAGEDTPVEIKFAPAGAKTTVMVTHERLQTREEADGLRAAWGSALERLKALVEG</sequence>
<reference evidence="3" key="1">
    <citation type="submission" date="2022-04" db="EMBL/GenBank/DDBJ databases">
        <title>Lysobacter sp. CAU 1642 isolated from sea sand.</title>
        <authorList>
            <person name="Kim W."/>
        </authorList>
    </citation>
    <scope>NUCLEOTIDE SEQUENCE</scope>
    <source>
        <strain evidence="3">CAU 1642</strain>
    </source>
</reference>
<dbReference type="RefSeq" id="WP_248209506.1">
    <property type="nucleotide sequence ID" value="NZ_JALNMH010000009.1"/>
</dbReference>